<evidence type="ECO:0000256" key="1">
    <source>
        <dbReference type="SAM" id="MobiDB-lite"/>
    </source>
</evidence>
<dbReference type="AlphaFoldDB" id="A0A9K3CNF9"/>
<keyword evidence="2" id="KW-0812">Transmembrane</keyword>
<proteinExistence type="predicted"/>
<keyword evidence="2" id="KW-1133">Transmembrane helix</keyword>
<evidence type="ECO:0000313" key="4">
    <source>
        <dbReference type="Proteomes" id="UP000265618"/>
    </source>
</evidence>
<comment type="caution">
    <text evidence="3">The sequence shown here is derived from an EMBL/GenBank/DDBJ whole genome shotgun (WGS) entry which is preliminary data.</text>
</comment>
<accession>A0A9K3CNF9</accession>
<gene>
    <name evidence="3" type="ORF">KIPB_000078</name>
</gene>
<reference evidence="3 4" key="1">
    <citation type="journal article" date="2018" name="PLoS ONE">
        <title>The draft genome of Kipferlia bialata reveals reductive genome evolution in fornicate parasites.</title>
        <authorList>
            <person name="Tanifuji G."/>
            <person name="Takabayashi S."/>
            <person name="Kume K."/>
            <person name="Takagi M."/>
            <person name="Nakayama T."/>
            <person name="Kamikawa R."/>
            <person name="Inagaki Y."/>
            <person name="Hashimoto T."/>
        </authorList>
    </citation>
    <scope>NUCLEOTIDE SEQUENCE [LARGE SCALE GENOMIC DNA]</scope>
    <source>
        <strain evidence="3">NY0173</strain>
    </source>
</reference>
<organism evidence="3 4">
    <name type="scientific">Kipferlia bialata</name>
    <dbReference type="NCBI Taxonomy" id="797122"/>
    <lineage>
        <taxon>Eukaryota</taxon>
        <taxon>Metamonada</taxon>
        <taxon>Carpediemonas-like organisms</taxon>
        <taxon>Kipferlia</taxon>
    </lineage>
</organism>
<dbReference type="Proteomes" id="UP000265618">
    <property type="component" value="Unassembled WGS sequence"/>
</dbReference>
<keyword evidence="2" id="KW-0472">Membrane</keyword>
<evidence type="ECO:0000256" key="2">
    <source>
        <dbReference type="SAM" id="Phobius"/>
    </source>
</evidence>
<name>A0A9K3CNF9_9EUKA</name>
<keyword evidence="4" id="KW-1185">Reference proteome</keyword>
<sequence>MSYNDGSVPNVVQPVPQFVVLSGNAVPGEPPQGCVVPVATQLHPVNGVEGSDSQEDKGEREREGIDTQPKVSRAVFVASLAVAVVCGAAVGILGCYLFLSLFMGDTVTLGSEEDFTLARPDALLASASDEAPSTSILGTDTNHTGGDLVLQAGSGVTGGDLYLDAGEGTSTGSVLIGTDTAADIVIGSSVSTTTLRGAVAFSDTSAEVYIPSLSVGSLTTPDAFSLDSTAGLAVGTTSPYVAIGSDSTALTIDADTLQVSSAQDIYLDSAKSTVFNVGTTETMDFRVGGLSVFHLYDEEVSASTPFTTKARGGGMTVTVPATYTQTVTLYTGNALTLDTIQTIGSNTLSVSAPTVSFSGSVDIGQDLSVQGDTFLNTLSATGATSLADLAVTGASTLNSLTVTGATSLSTLGVSGASTLTSVAVTGAATVGTTLDVTGAATAASVTATTGAFDTLSVTSGGSTVYSLPTSAGTSGQVLTYGASGPAWVSAGAASTDLTGTSLSVSGASTLTGTLGVTGASTLAGATFSDHVTSTLDSVDVTGAATVGTTLNVTGAATAASITATTGAFDTVSVTSGGSTVYSLPTTAGTTGQVLTYGASGPAWVSAGAASTDLTGTSLTISGASSLTTLGVSGASTLAGASFSDNVSIATGKTLTVDTVQATPTKDLALTAPTVKVSGDLSITSGTVTASALSVTGVSTLASATLSSTLDVTGLSTLGSLTVTGASSLSTLTVTGASTLDSVGVTGAATADSVTATTGAFDTVSVTSGSSTVYSLPSTIGTEGQVLGVSSSSLDWVTPSSGGASADLSAYFNRDFTITAPHDTHGAYTVSPGQMMRLYDDGTIHSISESYQVNGEWVDGGYIGIANEAGTSGDSIGVSMIGGFYDAYTGLSPGQKYWASYDDGQPIVIADPVNNPDLNYVMGYALSTTTFSMSKLSLA</sequence>
<dbReference type="EMBL" id="BDIP01000006">
    <property type="protein sequence ID" value="GIQ79433.1"/>
    <property type="molecule type" value="Genomic_DNA"/>
</dbReference>
<feature type="compositionally biased region" description="Basic and acidic residues" evidence="1">
    <location>
        <begin position="54"/>
        <end position="65"/>
    </location>
</feature>
<feature type="transmembrane region" description="Helical" evidence="2">
    <location>
        <begin position="74"/>
        <end position="99"/>
    </location>
</feature>
<feature type="region of interest" description="Disordered" evidence="1">
    <location>
        <begin position="45"/>
        <end position="66"/>
    </location>
</feature>
<evidence type="ECO:0000313" key="3">
    <source>
        <dbReference type="EMBL" id="GIQ79433.1"/>
    </source>
</evidence>
<protein>
    <submittedName>
        <fullName evidence="3">Uncharacterized protein</fullName>
    </submittedName>
</protein>